<gene>
    <name evidence="1" type="ORF">CDAR_99041</name>
</gene>
<evidence type="ECO:0000313" key="2">
    <source>
        <dbReference type="Proteomes" id="UP001054837"/>
    </source>
</evidence>
<reference evidence="1 2" key="1">
    <citation type="submission" date="2021-06" db="EMBL/GenBank/DDBJ databases">
        <title>Caerostris darwini draft genome.</title>
        <authorList>
            <person name="Kono N."/>
            <person name="Arakawa K."/>
        </authorList>
    </citation>
    <scope>NUCLEOTIDE SEQUENCE [LARGE SCALE GENOMIC DNA]</scope>
</reference>
<name>A0AAV4Q287_9ARAC</name>
<organism evidence="1 2">
    <name type="scientific">Caerostris darwini</name>
    <dbReference type="NCBI Taxonomy" id="1538125"/>
    <lineage>
        <taxon>Eukaryota</taxon>
        <taxon>Metazoa</taxon>
        <taxon>Ecdysozoa</taxon>
        <taxon>Arthropoda</taxon>
        <taxon>Chelicerata</taxon>
        <taxon>Arachnida</taxon>
        <taxon>Araneae</taxon>
        <taxon>Araneomorphae</taxon>
        <taxon>Entelegynae</taxon>
        <taxon>Araneoidea</taxon>
        <taxon>Araneidae</taxon>
        <taxon>Caerostris</taxon>
    </lineage>
</organism>
<protein>
    <recommendedName>
        <fullName evidence="3">Anaphase-promoting complex subunit 1</fullName>
    </recommendedName>
</protein>
<dbReference type="Proteomes" id="UP001054837">
    <property type="component" value="Unassembled WGS sequence"/>
</dbReference>
<dbReference type="EMBL" id="BPLQ01003787">
    <property type="protein sequence ID" value="GIY03241.1"/>
    <property type="molecule type" value="Genomic_DNA"/>
</dbReference>
<evidence type="ECO:0008006" key="3">
    <source>
        <dbReference type="Google" id="ProtNLM"/>
    </source>
</evidence>
<comment type="caution">
    <text evidence="1">The sequence shown here is derived from an EMBL/GenBank/DDBJ whole genome shotgun (WGS) entry which is preliminary data.</text>
</comment>
<accession>A0AAV4Q287</accession>
<proteinExistence type="predicted"/>
<sequence length="120" mass="13123">MNLPVYDGLPLSSGEGLVVKLPDGLFVSCQANGWSVHAVQMRPSSAREWTALSSVVIGYLLQEELRRCGMTNPLIMGLILVRMGRPNPLMPINSPDTHAHLSTGVLLMHNPSPKRRLAIK</sequence>
<keyword evidence="2" id="KW-1185">Reference proteome</keyword>
<evidence type="ECO:0000313" key="1">
    <source>
        <dbReference type="EMBL" id="GIY03241.1"/>
    </source>
</evidence>
<dbReference type="AlphaFoldDB" id="A0AAV4Q287"/>